<accession>A0ABT1XEF9</accession>
<protein>
    <recommendedName>
        <fullName evidence="3">HD-GYP domain-containing protein</fullName>
    </recommendedName>
</protein>
<gene>
    <name evidence="1" type="ORF">NSP04_03185</name>
</gene>
<evidence type="ECO:0000313" key="2">
    <source>
        <dbReference type="Proteomes" id="UP001165267"/>
    </source>
</evidence>
<name>A0ABT1XEF9_9BURK</name>
<comment type="caution">
    <text evidence="1">The sequence shown here is derived from an EMBL/GenBank/DDBJ whole genome shotgun (WGS) entry which is preliminary data.</text>
</comment>
<organism evidence="1 2">
    <name type="scientific">Limnobacter parvus</name>
    <dbReference type="NCBI Taxonomy" id="2939690"/>
    <lineage>
        <taxon>Bacteria</taxon>
        <taxon>Pseudomonadati</taxon>
        <taxon>Pseudomonadota</taxon>
        <taxon>Betaproteobacteria</taxon>
        <taxon>Burkholderiales</taxon>
        <taxon>Burkholderiaceae</taxon>
        <taxon>Limnobacter</taxon>
    </lineage>
</organism>
<dbReference type="RefSeq" id="WP_257510892.1">
    <property type="nucleotide sequence ID" value="NZ_JANKHG010000014.1"/>
</dbReference>
<reference evidence="1" key="1">
    <citation type="submission" date="2022-07" db="EMBL/GenBank/DDBJ databases">
        <authorList>
            <person name="Xamxidin M."/>
        </authorList>
    </citation>
    <scope>NUCLEOTIDE SEQUENCE</scope>
    <source>
        <strain evidence="1">YS8-69</strain>
    </source>
</reference>
<dbReference type="PANTHER" id="PTHR43155:SF2">
    <property type="entry name" value="CYCLIC DI-GMP PHOSPHODIESTERASE PA4108"/>
    <property type="match status" value="1"/>
</dbReference>
<sequence length="361" mass="40134">MLINISDVQVVQPLLQRKSLSPEHLYLSSGKRYNPVTGSPGERLVALETELAQSTLLYLQARDLFEELDCCHKVLSKALVDEEPEAFLLVLDELAERFKHIAIHHFDLAYAYLAWHTSDDYPVMHHMIVALTLMRVGMCSNQFSDAELMSHLKAALTMNVSMLTLQARLRAQTEPLSRDQRETIRKHPEQSANKLKLLGVKDEIWLQSVLMHHELPDGSGYPNQVPNTNVGSVLLSVCDSFNARMAQRDYRSNFTAEQAVKDLFAHADPLYSCFTAIILEELGIYPAGSLVQLTGNQIGCSLIRGETAISPVVLVFRNLPAPGPAAALVDSSTEGNKVRNALPRRDLGKLPGLLELMSKVV</sequence>
<dbReference type="SUPFAM" id="SSF109604">
    <property type="entry name" value="HD-domain/PDEase-like"/>
    <property type="match status" value="1"/>
</dbReference>
<proteinExistence type="predicted"/>
<evidence type="ECO:0008006" key="3">
    <source>
        <dbReference type="Google" id="ProtNLM"/>
    </source>
</evidence>
<dbReference type="PANTHER" id="PTHR43155">
    <property type="entry name" value="CYCLIC DI-GMP PHOSPHODIESTERASE PA4108-RELATED"/>
    <property type="match status" value="1"/>
</dbReference>
<evidence type="ECO:0000313" key="1">
    <source>
        <dbReference type="EMBL" id="MCR2745647.1"/>
    </source>
</evidence>
<dbReference type="Proteomes" id="UP001165267">
    <property type="component" value="Unassembled WGS sequence"/>
</dbReference>
<dbReference type="Pfam" id="PF13487">
    <property type="entry name" value="HD_5"/>
    <property type="match status" value="1"/>
</dbReference>
<dbReference type="EMBL" id="JANKHG010000014">
    <property type="protein sequence ID" value="MCR2745647.1"/>
    <property type="molecule type" value="Genomic_DNA"/>
</dbReference>
<dbReference type="Gene3D" id="1.10.3210.10">
    <property type="entry name" value="Hypothetical protein af1432"/>
    <property type="match status" value="1"/>
</dbReference>
<keyword evidence="2" id="KW-1185">Reference proteome</keyword>